<dbReference type="PANTHER" id="PTHR21098:SF0">
    <property type="entry name" value="RIBOFLAVIN SYNTHASE"/>
    <property type="match status" value="1"/>
</dbReference>
<dbReference type="EMBL" id="MU839002">
    <property type="protein sequence ID" value="KAK1769503.1"/>
    <property type="molecule type" value="Genomic_DNA"/>
</dbReference>
<name>A0AAJ0C5S0_9PEZI</name>
<dbReference type="RefSeq" id="XP_060285716.1">
    <property type="nucleotide sequence ID" value="XM_060425951.1"/>
</dbReference>
<accession>A0AAJ0C5S0</accession>
<dbReference type="CDD" id="cd00402">
    <property type="entry name" value="Riboflavin_synthase_like"/>
    <property type="match status" value="1"/>
</dbReference>
<reference evidence="10" key="1">
    <citation type="submission" date="2023-06" db="EMBL/GenBank/DDBJ databases">
        <title>Genome-scale phylogeny and comparative genomics of the fungal order Sordariales.</title>
        <authorList>
            <consortium name="Lawrence Berkeley National Laboratory"/>
            <person name="Hensen N."/>
            <person name="Bonometti L."/>
            <person name="Westerberg I."/>
            <person name="Brannstrom I.O."/>
            <person name="Guillou S."/>
            <person name="Cros-Aarteil S."/>
            <person name="Calhoun S."/>
            <person name="Haridas S."/>
            <person name="Kuo A."/>
            <person name="Mondo S."/>
            <person name="Pangilinan J."/>
            <person name="Riley R."/>
            <person name="Labutti K."/>
            <person name="Andreopoulos B."/>
            <person name="Lipzen A."/>
            <person name="Chen C."/>
            <person name="Yanf M."/>
            <person name="Daum C."/>
            <person name="Ng V."/>
            <person name="Clum A."/>
            <person name="Steindorff A."/>
            <person name="Ohm R."/>
            <person name="Martin F."/>
            <person name="Silar P."/>
            <person name="Natvig D."/>
            <person name="Lalanne C."/>
            <person name="Gautier V."/>
            <person name="Ament-Velasquez S.L."/>
            <person name="Kruys A."/>
            <person name="Hutchinson M.I."/>
            <person name="Powell A.J."/>
            <person name="Barry K."/>
            <person name="Miller A.N."/>
            <person name="Grigoriev I.V."/>
            <person name="Debuchy R."/>
            <person name="Gladieux P."/>
            <person name="Thoren M.H."/>
            <person name="Johannesson H."/>
        </authorList>
    </citation>
    <scope>NUCLEOTIDE SEQUENCE</scope>
    <source>
        <strain evidence="10">8032-3</strain>
    </source>
</reference>
<evidence type="ECO:0000256" key="5">
    <source>
        <dbReference type="ARBA" id="ARBA00022619"/>
    </source>
</evidence>
<dbReference type="InterPro" id="IPR001783">
    <property type="entry name" value="Lumazine-bd"/>
</dbReference>
<dbReference type="GO" id="GO:0009231">
    <property type="term" value="P:riboflavin biosynthetic process"/>
    <property type="evidence" value="ECO:0007669"/>
    <property type="project" value="UniProtKB-KW"/>
</dbReference>
<feature type="domain" description="Lumazine-binding" evidence="9">
    <location>
        <begin position="1"/>
        <end position="108"/>
    </location>
</feature>
<dbReference type="NCBIfam" id="TIGR00187">
    <property type="entry name" value="ribE"/>
    <property type="match status" value="1"/>
</dbReference>
<dbReference type="Proteomes" id="UP001244011">
    <property type="component" value="Unassembled WGS sequence"/>
</dbReference>
<dbReference type="InterPro" id="IPR017938">
    <property type="entry name" value="Riboflavin_synthase-like_b-brl"/>
</dbReference>
<dbReference type="NCBIfam" id="NF006767">
    <property type="entry name" value="PRK09289.1"/>
    <property type="match status" value="1"/>
</dbReference>
<dbReference type="SUPFAM" id="SSF63380">
    <property type="entry name" value="Riboflavin synthase domain-like"/>
    <property type="match status" value="2"/>
</dbReference>
<evidence type="ECO:0000256" key="1">
    <source>
        <dbReference type="ARBA" id="ARBA00002803"/>
    </source>
</evidence>
<feature type="domain" description="Lumazine-binding" evidence="9">
    <location>
        <begin position="109"/>
        <end position="208"/>
    </location>
</feature>
<dbReference type="InterPro" id="IPR023366">
    <property type="entry name" value="ATP_synth_asu-like_sf"/>
</dbReference>
<feature type="repeat" description="Lumazine-binding" evidence="8">
    <location>
        <begin position="109"/>
        <end position="208"/>
    </location>
</feature>
<evidence type="ECO:0000256" key="4">
    <source>
        <dbReference type="ARBA" id="ARBA00013950"/>
    </source>
</evidence>
<feature type="repeat" description="Lumazine-binding" evidence="8">
    <location>
        <begin position="1"/>
        <end position="108"/>
    </location>
</feature>
<dbReference type="Gene3D" id="2.40.30.20">
    <property type="match status" value="2"/>
</dbReference>
<dbReference type="InterPro" id="IPR026017">
    <property type="entry name" value="Lumazine-bd_dom"/>
</dbReference>
<comment type="function">
    <text evidence="1">Catalyzes the dismutation of two molecules of 6,7-dimethyl-8-ribityllumazine, resulting in the formation of riboflavin and 5-amino-6-(D-ribitylamino)uracil.</text>
</comment>
<proteinExistence type="predicted"/>
<evidence type="ECO:0000259" key="9">
    <source>
        <dbReference type="PROSITE" id="PS51177"/>
    </source>
</evidence>
<keyword evidence="6" id="KW-0808">Transferase</keyword>
<evidence type="ECO:0000256" key="8">
    <source>
        <dbReference type="PROSITE-ProRule" id="PRU00524"/>
    </source>
</evidence>
<comment type="pathway">
    <text evidence="2">Cofactor biosynthesis; riboflavin biosynthesis; riboflavin from 2-hydroxy-3-oxobutyl phosphate and 5-amino-6-(D-ribitylamino)uracil: step 2/2.</text>
</comment>
<evidence type="ECO:0000313" key="10">
    <source>
        <dbReference type="EMBL" id="KAK1769503.1"/>
    </source>
</evidence>
<organism evidence="10 11">
    <name type="scientific">Phialemonium atrogriseum</name>
    <dbReference type="NCBI Taxonomy" id="1093897"/>
    <lineage>
        <taxon>Eukaryota</taxon>
        <taxon>Fungi</taxon>
        <taxon>Dikarya</taxon>
        <taxon>Ascomycota</taxon>
        <taxon>Pezizomycotina</taxon>
        <taxon>Sordariomycetes</taxon>
        <taxon>Sordariomycetidae</taxon>
        <taxon>Cephalothecales</taxon>
        <taxon>Cephalothecaceae</taxon>
        <taxon>Phialemonium</taxon>
    </lineage>
</organism>
<dbReference type="Pfam" id="PF00677">
    <property type="entry name" value="Lum_binding"/>
    <property type="match status" value="2"/>
</dbReference>
<dbReference type="PANTHER" id="PTHR21098">
    <property type="entry name" value="RIBOFLAVIN SYNTHASE ALPHA CHAIN"/>
    <property type="match status" value="1"/>
</dbReference>
<dbReference type="GO" id="GO:0004746">
    <property type="term" value="F:riboflavin synthase activity"/>
    <property type="evidence" value="ECO:0007669"/>
    <property type="project" value="UniProtKB-EC"/>
</dbReference>
<dbReference type="PIRSF" id="PIRSF000498">
    <property type="entry name" value="Riboflavin_syn_A"/>
    <property type="match status" value="1"/>
</dbReference>
<keyword evidence="5" id="KW-0686">Riboflavin biosynthesis</keyword>
<dbReference type="AlphaFoldDB" id="A0AAJ0C5S0"/>
<dbReference type="EC" id="2.5.1.9" evidence="3"/>
<keyword evidence="11" id="KW-1185">Reference proteome</keyword>
<evidence type="ECO:0000256" key="7">
    <source>
        <dbReference type="ARBA" id="ARBA00022737"/>
    </source>
</evidence>
<evidence type="ECO:0000256" key="6">
    <source>
        <dbReference type="ARBA" id="ARBA00022679"/>
    </source>
</evidence>
<evidence type="ECO:0000256" key="3">
    <source>
        <dbReference type="ARBA" id="ARBA00012827"/>
    </source>
</evidence>
<evidence type="ECO:0000256" key="2">
    <source>
        <dbReference type="ARBA" id="ARBA00004887"/>
    </source>
</evidence>
<dbReference type="PROSITE" id="PS51177">
    <property type="entry name" value="LUMAZINE_BIND"/>
    <property type="match status" value="2"/>
</dbReference>
<protein>
    <recommendedName>
        <fullName evidence="4">Riboflavin synthase</fullName>
        <ecNumber evidence="3">2.5.1.9</ecNumber>
    </recommendedName>
</protein>
<dbReference type="GeneID" id="85309138"/>
<gene>
    <name evidence="10" type="ORF">QBC33DRAFT_513014</name>
</gene>
<evidence type="ECO:0000313" key="11">
    <source>
        <dbReference type="Proteomes" id="UP001244011"/>
    </source>
</evidence>
<sequence length="242" mass="25344">MFTGIVEEIGVVAELTTLPGPTGGTTLIIHLPPQSQLLSDAHEGDSIAVNGVCLTVTAFSASPSSSPAAFTTTIAPETLRLTDLGALTAGSHVNLERAVRADTRMGGHFVQGHVDTVATVARLAPDGDALTVRLAPRDRAVMRYIVYKGFVALDGTSLTITAVDDNEGWLEVMLIAYTQERVVLAGKKVGDTVNIEVDMMAKYAEKTLTGYLTGLDGGAGGIPLLEKIVEKVVARRSGDKAA</sequence>
<comment type="caution">
    <text evidence="10">The sequence shown here is derived from an EMBL/GenBank/DDBJ whole genome shotgun (WGS) entry which is preliminary data.</text>
</comment>
<keyword evidence="7" id="KW-0677">Repeat</keyword>
<dbReference type="FunFam" id="2.40.30.20:FF:000004">
    <property type="entry name" value="Riboflavin synthase, alpha subunit"/>
    <property type="match status" value="1"/>
</dbReference>